<evidence type="ECO:0000256" key="10">
    <source>
        <dbReference type="ARBA" id="ARBA00023049"/>
    </source>
</evidence>
<name>A0ABS7YGL4_9VIBR</name>
<evidence type="ECO:0000259" key="16">
    <source>
        <dbReference type="Pfam" id="PF05193"/>
    </source>
</evidence>
<protein>
    <recommendedName>
        <fullName evidence="5">Protease 3</fullName>
        <ecNumber evidence="4">3.4.24.55</ecNumber>
    </recommendedName>
    <alternativeName>
        <fullName evidence="13">Pitrilysin</fullName>
    </alternativeName>
    <alternativeName>
        <fullName evidence="12">Protease III</fullName>
    </alternativeName>
    <alternativeName>
        <fullName evidence="11">Protease pi</fullName>
    </alternativeName>
</protein>
<evidence type="ECO:0000256" key="3">
    <source>
        <dbReference type="ARBA" id="ARBA00007261"/>
    </source>
</evidence>
<keyword evidence="7" id="KW-0479">Metal-binding</keyword>
<gene>
    <name evidence="19" type="ORF">LDJ79_01710</name>
</gene>
<dbReference type="InterPro" id="IPR011765">
    <property type="entry name" value="Pept_M16_N"/>
</dbReference>
<dbReference type="SUPFAM" id="SSF63411">
    <property type="entry name" value="LuxS/MPP-like metallohydrolase"/>
    <property type="match status" value="4"/>
</dbReference>
<comment type="cofactor">
    <cofactor evidence="1">
        <name>Zn(2+)</name>
        <dbReference type="ChEBI" id="CHEBI:29105"/>
    </cofactor>
</comment>
<dbReference type="Pfam" id="PF16187">
    <property type="entry name" value="Peptidase_M16_M"/>
    <property type="match status" value="1"/>
</dbReference>
<evidence type="ECO:0000313" key="19">
    <source>
        <dbReference type="EMBL" id="MCA2014807.1"/>
    </source>
</evidence>
<evidence type="ECO:0000259" key="15">
    <source>
        <dbReference type="Pfam" id="PF00675"/>
    </source>
</evidence>
<evidence type="ECO:0000256" key="7">
    <source>
        <dbReference type="ARBA" id="ARBA00022723"/>
    </source>
</evidence>
<evidence type="ECO:0000313" key="20">
    <source>
        <dbReference type="Proteomes" id="UP001199044"/>
    </source>
</evidence>
<keyword evidence="8" id="KW-0378">Hydrolase</keyword>
<evidence type="ECO:0000256" key="11">
    <source>
        <dbReference type="ARBA" id="ARBA00029597"/>
    </source>
</evidence>
<comment type="caution">
    <text evidence="19">The sequence shown here is derived from an EMBL/GenBank/DDBJ whole genome shotgun (WGS) entry which is preliminary data.</text>
</comment>
<reference evidence="20" key="1">
    <citation type="submission" date="2023-07" db="EMBL/GenBank/DDBJ databases">
        <title>Molecular identification of indigenous halophilic bacteria isolated from red sea cost, biodegradation of synthetic dyes and assessment of degraded metabolite toxicity.</title>
        <authorList>
            <person name="Chaieb K."/>
            <person name="Altayb H.N."/>
        </authorList>
    </citation>
    <scope>NUCLEOTIDE SEQUENCE [LARGE SCALE GENOMIC DNA]</scope>
    <source>
        <strain evidence="20">K20</strain>
    </source>
</reference>
<sequence length="929" mass="106660">MHISPNDHHSYRYLTLANGLRVLLIHDENAQKSAAAVAVNVGHFDDPLDREGLAHYLEHMLFLGTEKYPKVGEFQNFINQHGGSNNAWTGTEHTCFFFDVTPNVFDTALDRFSQFFTAPLFNAEALDKERQAVNSEYKMKINEDARRLYQVQKETINPNHPFAKFSVGNLETLSDRPGSSIRDEIMAFHDREYSADLMTLAVLGPDSLDQLETWVRDGFSDIPNHHRFGKTITEPFVTPEQTGLMIRVEPLKEIRKLILSFPLPGTESHYRKKPLSYFAHLLGYEGEGSLMLTLKEKGWITSLSAGGGTSGSNYREFSVGCSLTKTGLKHVDEIIQALFQTIRLVAEEGLAKWRYLEKRAVLESAFQFQETARSMDLVSHLVINMQHYDSEDIIYGDYVMQEYDEALLRSLLTYFTPENLRATLITKKGKHKHYTHKAKWYFTPYSVESFSTEQQQLWREPLADLPIFLPPQNPFICYDLASKPVLNEQNVPEVIEELEGFRLWHMQDQVFPVPKGVIYIAIDSPHSVANPRNIVMTRLCVEMFLDSLTKETYQAEIAGMGYNLYAHQGGVTLSISGFSQKQPELMKMILDKFALRSFSEQRFNTIKNQLQRNWRNAAQDRPISQLFNALTGLLQPNNPPYATLLEALQDIEVSELASFVDKILAQLHVEMFVFGDWQRDDALRMGEQLKNALRVQNQTYEESLRPLVMLGNSGTFQYSVDCKQEDSAIVVYYQSELMDARSIALYSLANHLMSAAFFNEIRTKQQLGYMVGTGNMPLNRHPGIVLYVQSPHATPNELLTSIDEFLNALYLVLLELNEYEWHSSKRGLWNQIASPDQTLRSRAQRMWVGIGNKDWTFHQREDVLEELKNLSRSDMIRFVVKELKPRRANRLIMHTLGQNHQDQDQPLHCGHEVGSIEEFQLRPKAYDIG</sequence>
<keyword evidence="6" id="KW-0645">Protease</keyword>
<keyword evidence="10" id="KW-0482">Metalloprotease</keyword>
<proteinExistence type="inferred from homology"/>
<accession>A0ABS7YGL4</accession>
<evidence type="ECO:0000256" key="2">
    <source>
        <dbReference type="ARBA" id="ARBA00002184"/>
    </source>
</evidence>
<dbReference type="EMBL" id="JAIWIU010000010">
    <property type="protein sequence ID" value="MCA2014807.1"/>
    <property type="molecule type" value="Genomic_DNA"/>
</dbReference>
<feature type="domain" description="Coenzyme PQQ synthesis protein F-like C-terminal lobe" evidence="18">
    <location>
        <begin position="748"/>
        <end position="847"/>
    </location>
</feature>
<evidence type="ECO:0000256" key="5">
    <source>
        <dbReference type="ARBA" id="ARBA00017565"/>
    </source>
</evidence>
<dbReference type="Pfam" id="PF22456">
    <property type="entry name" value="PqqF-like_C_4"/>
    <property type="match status" value="1"/>
</dbReference>
<dbReference type="Pfam" id="PF00675">
    <property type="entry name" value="Peptidase_M16"/>
    <property type="match status" value="1"/>
</dbReference>
<keyword evidence="9" id="KW-0862">Zinc</keyword>
<dbReference type="Pfam" id="PF05193">
    <property type="entry name" value="Peptidase_M16_C"/>
    <property type="match status" value="1"/>
</dbReference>
<dbReference type="PROSITE" id="PS00143">
    <property type="entry name" value="INSULINASE"/>
    <property type="match status" value="1"/>
</dbReference>
<evidence type="ECO:0000256" key="4">
    <source>
        <dbReference type="ARBA" id="ARBA00012449"/>
    </source>
</evidence>
<evidence type="ECO:0000256" key="12">
    <source>
        <dbReference type="ARBA" id="ARBA00031184"/>
    </source>
</evidence>
<dbReference type="InterPro" id="IPR007863">
    <property type="entry name" value="Peptidase_M16_C"/>
</dbReference>
<dbReference type="RefSeq" id="WP_225249381.1">
    <property type="nucleotide sequence ID" value="NZ_JAIWIU010000010.1"/>
</dbReference>
<evidence type="ECO:0000256" key="9">
    <source>
        <dbReference type="ARBA" id="ARBA00022833"/>
    </source>
</evidence>
<dbReference type="InterPro" id="IPR054734">
    <property type="entry name" value="PqqF-like_C_4"/>
</dbReference>
<dbReference type="PANTHER" id="PTHR43690">
    <property type="entry name" value="NARDILYSIN"/>
    <property type="match status" value="1"/>
</dbReference>
<dbReference type="InterPro" id="IPR011249">
    <property type="entry name" value="Metalloenz_LuxS/M16"/>
</dbReference>
<dbReference type="Proteomes" id="UP001199044">
    <property type="component" value="Unassembled WGS sequence"/>
</dbReference>
<dbReference type="InterPro" id="IPR050626">
    <property type="entry name" value="Peptidase_M16"/>
</dbReference>
<dbReference type="Gene3D" id="3.30.830.10">
    <property type="entry name" value="Metalloenzyme, LuxS/M16 peptidase-like"/>
    <property type="match status" value="4"/>
</dbReference>
<feature type="domain" description="Peptidase M16 C-terminal" evidence="16">
    <location>
        <begin position="182"/>
        <end position="358"/>
    </location>
</feature>
<keyword evidence="20" id="KW-1185">Reference proteome</keyword>
<organism evidence="19 20">
    <name type="scientific">Vibrio tritonius</name>
    <dbReference type="NCBI Taxonomy" id="1435069"/>
    <lineage>
        <taxon>Bacteria</taxon>
        <taxon>Pseudomonadati</taxon>
        <taxon>Pseudomonadota</taxon>
        <taxon>Gammaproteobacteria</taxon>
        <taxon>Vibrionales</taxon>
        <taxon>Vibrionaceae</taxon>
        <taxon>Vibrio</taxon>
    </lineage>
</organism>
<feature type="domain" description="Peptidase M16 middle/third" evidence="17">
    <location>
        <begin position="366"/>
        <end position="647"/>
    </location>
</feature>
<dbReference type="InterPro" id="IPR032632">
    <property type="entry name" value="Peptidase_M16_M"/>
</dbReference>
<evidence type="ECO:0000256" key="13">
    <source>
        <dbReference type="ARBA" id="ARBA00033450"/>
    </source>
</evidence>
<dbReference type="EC" id="3.4.24.55" evidence="4"/>
<dbReference type="PANTHER" id="PTHR43690:SF18">
    <property type="entry name" value="INSULIN-DEGRADING ENZYME-RELATED"/>
    <property type="match status" value="1"/>
</dbReference>
<comment type="function">
    <text evidence="2">Endopeptidase that degrades small peptides of less than 7 kDa, such as glucagon and insulin.</text>
</comment>
<comment type="similarity">
    <text evidence="3 14">Belongs to the peptidase M16 family.</text>
</comment>
<evidence type="ECO:0000256" key="1">
    <source>
        <dbReference type="ARBA" id="ARBA00001947"/>
    </source>
</evidence>
<evidence type="ECO:0000256" key="8">
    <source>
        <dbReference type="ARBA" id="ARBA00022801"/>
    </source>
</evidence>
<dbReference type="InterPro" id="IPR001431">
    <property type="entry name" value="Pept_M16_Zn_BS"/>
</dbReference>
<feature type="domain" description="Peptidase M16 N-terminal" evidence="15">
    <location>
        <begin position="21"/>
        <end position="158"/>
    </location>
</feature>
<evidence type="ECO:0000256" key="14">
    <source>
        <dbReference type="RuleBase" id="RU004447"/>
    </source>
</evidence>
<evidence type="ECO:0000256" key="6">
    <source>
        <dbReference type="ARBA" id="ARBA00022670"/>
    </source>
</evidence>
<evidence type="ECO:0000259" key="17">
    <source>
        <dbReference type="Pfam" id="PF16187"/>
    </source>
</evidence>
<evidence type="ECO:0000259" key="18">
    <source>
        <dbReference type="Pfam" id="PF22456"/>
    </source>
</evidence>